<dbReference type="AlphaFoldDB" id="A0A645JQ64"/>
<comment type="cofactor">
    <cofactor evidence="1">
        <name>Zn(2+)</name>
        <dbReference type="ChEBI" id="CHEBI:29105"/>
    </cofactor>
</comment>
<evidence type="ECO:0000313" key="5">
    <source>
        <dbReference type="EMBL" id="MPN62404.1"/>
    </source>
</evidence>
<evidence type="ECO:0000256" key="2">
    <source>
        <dbReference type="ARBA" id="ARBA00022679"/>
    </source>
</evidence>
<dbReference type="Gene3D" id="3.20.20.70">
    <property type="entry name" value="Aldolase class I"/>
    <property type="match status" value="1"/>
</dbReference>
<keyword evidence="5" id="KW-0012">Acyltransferase</keyword>
<reference evidence="5" key="1">
    <citation type="submission" date="2019-08" db="EMBL/GenBank/DDBJ databases">
        <authorList>
            <person name="Kucharzyk K."/>
            <person name="Murdoch R.W."/>
            <person name="Higgins S."/>
            <person name="Loffler F."/>
        </authorList>
    </citation>
    <scope>NUCLEOTIDE SEQUENCE</scope>
</reference>
<evidence type="ECO:0000256" key="3">
    <source>
        <dbReference type="ARBA" id="ARBA00022723"/>
    </source>
</evidence>
<accession>A0A645JQ64</accession>
<dbReference type="GO" id="GO:0046872">
    <property type="term" value="F:metal ion binding"/>
    <property type="evidence" value="ECO:0007669"/>
    <property type="project" value="UniProtKB-KW"/>
</dbReference>
<dbReference type="Pfam" id="PF05853">
    <property type="entry name" value="BKACE"/>
    <property type="match status" value="1"/>
</dbReference>
<keyword evidence="2 5" id="KW-0808">Transferase</keyword>
<name>A0A645JQ64_9ZZZZ</name>
<dbReference type="EC" id="2.3.1.247" evidence="5"/>
<dbReference type="InterPro" id="IPR013785">
    <property type="entry name" value="Aldolase_TIM"/>
</dbReference>
<dbReference type="PANTHER" id="PTHR37418:SF2">
    <property type="entry name" value="3-KETO-5-AMINOHEXANOATE CLEAVAGE ENZYME"/>
    <property type="match status" value="1"/>
</dbReference>
<dbReference type="InterPro" id="IPR008567">
    <property type="entry name" value="BKACE"/>
</dbReference>
<comment type="caution">
    <text evidence="5">The sequence shown here is derived from an EMBL/GenBank/DDBJ whole genome shotgun (WGS) entry which is preliminary data.</text>
</comment>
<evidence type="ECO:0000256" key="1">
    <source>
        <dbReference type="ARBA" id="ARBA00001947"/>
    </source>
</evidence>
<organism evidence="5">
    <name type="scientific">bioreactor metagenome</name>
    <dbReference type="NCBI Taxonomy" id="1076179"/>
    <lineage>
        <taxon>unclassified sequences</taxon>
        <taxon>metagenomes</taxon>
        <taxon>ecological metagenomes</taxon>
    </lineage>
</organism>
<gene>
    <name evidence="5" type="primary">kce_25</name>
    <name evidence="5" type="ORF">SDC9_210151</name>
</gene>
<protein>
    <submittedName>
        <fullName evidence="5">3-keto-5-aminohexanoate cleavage enzyme</fullName>
        <ecNumber evidence="5">2.3.1.247</ecNumber>
    </submittedName>
</protein>
<dbReference type="EMBL" id="VSSQ01140361">
    <property type="protein sequence ID" value="MPN62404.1"/>
    <property type="molecule type" value="Genomic_DNA"/>
</dbReference>
<keyword evidence="4" id="KW-0862">Zinc</keyword>
<dbReference type="PANTHER" id="PTHR37418">
    <property type="entry name" value="3-KETO-5-AMINOHEXANOATE CLEAVAGE ENZYME-RELATED"/>
    <property type="match status" value="1"/>
</dbReference>
<sequence length="73" mass="8033">MYRYETLSAILGGNVRVGFEDGLYISSTGELAKSNAEQVQKMVGVLKSLDFEIATPEDARKTLNTKGKDKVCF</sequence>
<evidence type="ECO:0000256" key="4">
    <source>
        <dbReference type="ARBA" id="ARBA00022833"/>
    </source>
</evidence>
<proteinExistence type="predicted"/>
<keyword evidence="3" id="KW-0479">Metal-binding</keyword>
<dbReference type="GO" id="GO:0043720">
    <property type="term" value="F:3-keto-5-aminohexanoate cleavage activity"/>
    <property type="evidence" value="ECO:0007669"/>
    <property type="project" value="InterPro"/>
</dbReference>